<dbReference type="AlphaFoldDB" id="A0A3L0VXT2"/>
<name>A0A3L0VXT2_ECOLX</name>
<evidence type="ECO:0000313" key="2">
    <source>
        <dbReference type="EMBL" id="MHO03759.1"/>
    </source>
</evidence>
<dbReference type="EMBL" id="RNRV01000006">
    <property type="protein sequence ID" value="MHO03759.1"/>
    <property type="molecule type" value="Genomic_DNA"/>
</dbReference>
<protein>
    <submittedName>
        <fullName evidence="2">Uncharacterized protein</fullName>
    </submittedName>
</protein>
<accession>A0A3L0VXT2</accession>
<feature type="transmembrane region" description="Helical" evidence="1">
    <location>
        <begin position="81"/>
        <end position="102"/>
    </location>
</feature>
<organism evidence="2">
    <name type="scientific">Escherichia coli</name>
    <dbReference type="NCBI Taxonomy" id="562"/>
    <lineage>
        <taxon>Bacteria</taxon>
        <taxon>Pseudomonadati</taxon>
        <taxon>Pseudomonadota</taxon>
        <taxon>Gammaproteobacteria</taxon>
        <taxon>Enterobacterales</taxon>
        <taxon>Enterobacteriaceae</taxon>
        <taxon>Escherichia</taxon>
    </lineage>
</organism>
<sequence>MTFEERLTIAHQTLADKGIKECNYNPWIFKLLRKIGCTLKPPYYAGWLVNFLCAGLNLAPIYGLTMWIFVWYPEGRDPVSALYSTALSAVIFGLLTLIRLWLARRQLGLTTWEQLECQPISEGAAGEG</sequence>
<reference evidence="2" key="1">
    <citation type="submission" date="2018-10" db="EMBL/GenBank/DDBJ databases">
        <authorList>
            <consortium name="NARMS: The National Antimicrobial Resistance Monitoring System"/>
        </authorList>
    </citation>
    <scope>NUCLEOTIDE SEQUENCE [LARGE SCALE GENOMIC DNA]</scope>
    <source>
        <strain evidence="2">CVM N17EC0388</strain>
    </source>
</reference>
<keyword evidence="1" id="KW-0472">Membrane</keyword>
<feature type="transmembrane region" description="Helical" evidence="1">
    <location>
        <begin position="43"/>
        <end position="69"/>
    </location>
</feature>
<keyword evidence="1" id="KW-1133">Transmembrane helix</keyword>
<dbReference type="Pfam" id="PF19942">
    <property type="entry name" value="DUF6404"/>
    <property type="match status" value="1"/>
</dbReference>
<proteinExistence type="predicted"/>
<dbReference type="InterPro" id="IPR045644">
    <property type="entry name" value="DUF6404"/>
</dbReference>
<evidence type="ECO:0000256" key="1">
    <source>
        <dbReference type="SAM" id="Phobius"/>
    </source>
</evidence>
<gene>
    <name evidence="2" type="ORF">D9F05_05145</name>
</gene>
<comment type="caution">
    <text evidence="2">The sequence shown here is derived from an EMBL/GenBank/DDBJ whole genome shotgun (WGS) entry which is preliminary data.</text>
</comment>
<keyword evidence="1" id="KW-0812">Transmembrane</keyword>